<gene>
    <name evidence="1" type="ORF">GPA24_17360</name>
</gene>
<accession>A0ABX1NZ31</accession>
<reference evidence="1 2" key="1">
    <citation type="submission" date="2019-12" db="EMBL/GenBank/DDBJ databases">
        <title>Comparative genomics gives insights into the taxonomy of the Azoarcus-Aromatoleum group and reveals separate origins of nif in the plant-associated Azoarcus and non-plant-associated Aromatoleum sub-groups.</title>
        <authorList>
            <person name="Lafos M."/>
            <person name="Maluk M."/>
            <person name="Batista M."/>
            <person name="Junghare M."/>
            <person name="Carmona M."/>
            <person name="Faoro H."/>
            <person name="Cruz L.M."/>
            <person name="Battistoni F."/>
            <person name="De Souza E."/>
            <person name="Pedrosa F."/>
            <person name="Chen W.-M."/>
            <person name="Poole P.S."/>
            <person name="Dixon R.A."/>
            <person name="James E.K."/>
        </authorList>
    </citation>
    <scope>NUCLEOTIDE SEQUENCE [LARGE SCALE GENOMIC DNA]</scope>
    <source>
        <strain evidence="1 2">PbN1</strain>
    </source>
</reference>
<keyword evidence="2" id="KW-1185">Reference proteome</keyword>
<name>A0ABX1NZ31_9RHOO</name>
<proteinExistence type="predicted"/>
<dbReference type="Proteomes" id="UP000633943">
    <property type="component" value="Unassembled WGS sequence"/>
</dbReference>
<dbReference type="EMBL" id="WTVP01000067">
    <property type="protein sequence ID" value="NMG17271.1"/>
    <property type="molecule type" value="Genomic_DNA"/>
</dbReference>
<protein>
    <submittedName>
        <fullName evidence="1">Uncharacterized protein</fullName>
    </submittedName>
</protein>
<sequence>MGDLPVTTKQKGEEGGAIRSLSREELHEIWGGRSVAVTVDGTSTGTVDDFGINMAIFEGRIKGSYIL</sequence>
<evidence type="ECO:0000313" key="1">
    <source>
        <dbReference type="EMBL" id="NMG17271.1"/>
    </source>
</evidence>
<evidence type="ECO:0000313" key="2">
    <source>
        <dbReference type="Proteomes" id="UP000633943"/>
    </source>
</evidence>
<organism evidence="1 2">
    <name type="scientific">Aromatoleum bremense</name>
    <dbReference type="NCBI Taxonomy" id="76115"/>
    <lineage>
        <taxon>Bacteria</taxon>
        <taxon>Pseudomonadati</taxon>
        <taxon>Pseudomonadota</taxon>
        <taxon>Betaproteobacteria</taxon>
        <taxon>Rhodocyclales</taxon>
        <taxon>Rhodocyclaceae</taxon>
        <taxon>Aromatoleum</taxon>
    </lineage>
</organism>
<comment type="caution">
    <text evidence="1">The sequence shown here is derived from an EMBL/GenBank/DDBJ whole genome shotgun (WGS) entry which is preliminary data.</text>
</comment>